<dbReference type="PANTHER" id="PTHR28617:SF1">
    <property type="entry name" value="CILIA- AND FLAGELLA-ASSOCIATED PROTEIN 77"/>
    <property type="match status" value="1"/>
</dbReference>
<dbReference type="AlphaFoldDB" id="A0A1A7W9Z5"/>
<reference evidence="2" key="2">
    <citation type="submission" date="2016-06" db="EMBL/GenBank/DDBJ databases">
        <title>The genome of a short-lived fish provides insights into sex chromosome evolution and the genetic control of aging.</title>
        <authorList>
            <person name="Reichwald K."/>
            <person name="Felder M."/>
            <person name="Petzold A."/>
            <person name="Koch P."/>
            <person name="Groth M."/>
            <person name="Platzer M."/>
        </authorList>
    </citation>
    <scope>NUCLEOTIDE SEQUENCE</scope>
    <source>
        <tissue evidence="2">Brain</tissue>
    </source>
</reference>
<evidence type="ECO:0000256" key="1">
    <source>
        <dbReference type="SAM" id="MobiDB-lite"/>
    </source>
</evidence>
<dbReference type="InterPro" id="IPR029147">
    <property type="entry name" value="CFAP77"/>
</dbReference>
<protein>
    <submittedName>
        <fullName evidence="2">Chromosome 9 open reading frame 171</fullName>
    </submittedName>
</protein>
<reference evidence="2" key="1">
    <citation type="submission" date="2016-05" db="EMBL/GenBank/DDBJ databases">
        <authorList>
            <person name="Lavstsen T."/>
            <person name="Jespersen J.S."/>
        </authorList>
    </citation>
    <scope>NUCLEOTIDE SEQUENCE</scope>
    <source>
        <tissue evidence="2">Brain</tissue>
    </source>
</reference>
<feature type="compositionally biased region" description="Basic and acidic residues" evidence="1">
    <location>
        <begin position="207"/>
        <end position="218"/>
    </location>
</feature>
<name>A0A1A7W9Z5_9TELE</name>
<dbReference type="PANTHER" id="PTHR28617">
    <property type="entry name" value="CILIA- AND FLAGELLA-ASSOCIATED PROTEIN 77"/>
    <property type="match status" value="1"/>
</dbReference>
<sequence length="230" mass="25308">MMSPRLGVVRKSMLKDPLIIKAPLGKTRTRGLDVPGPDFVFGAKTNCNTDGGVAGALSNWRVQSRQEHPARLDFVSLNRDAVRSGLVTSKEFSQYRALRGGATRKTRISEPSDGGVSCNLQAAPDITFGVMNRAPSSLTELLSYEYAHKWFNEQLSRNQSGSPKKQMKPGHVPETRTSLLRRSRTLPVPPKPLRLPQVTQVAGALDTFRDPKARRSESGTEPSRGQRKAC</sequence>
<accession>A0A1A7W9Z5</accession>
<dbReference type="EMBL" id="HADW01001120">
    <property type="protein sequence ID" value="SBP02520.1"/>
    <property type="molecule type" value="Transcribed_RNA"/>
</dbReference>
<dbReference type="Pfam" id="PF14825">
    <property type="entry name" value="CFAP77"/>
    <property type="match status" value="1"/>
</dbReference>
<evidence type="ECO:0000313" key="2">
    <source>
        <dbReference type="EMBL" id="SBP02520.1"/>
    </source>
</evidence>
<proteinExistence type="predicted"/>
<gene>
    <name evidence="2" type="primary">C5H9ORF171</name>
</gene>
<organism evidence="2">
    <name type="scientific">Iconisemion striatum</name>
    <dbReference type="NCBI Taxonomy" id="60296"/>
    <lineage>
        <taxon>Eukaryota</taxon>
        <taxon>Metazoa</taxon>
        <taxon>Chordata</taxon>
        <taxon>Craniata</taxon>
        <taxon>Vertebrata</taxon>
        <taxon>Euteleostomi</taxon>
        <taxon>Actinopterygii</taxon>
        <taxon>Neopterygii</taxon>
        <taxon>Teleostei</taxon>
        <taxon>Neoteleostei</taxon>
        <taxon>Acanthomorphata</taxon>
        <taxon>Ovalentaria</taxon>
        <taxon>Atherinomorphae</taxon>
        <taxon>Cyprinodontiformes</taxon>
        <taxon>Nothobranchiidae</taxon>
        <taxon>Iconisemion</taxon>
    </lineage>
</organism>
<feature type="region of interest" description="Disordered" evidence="1">
    <location>
        <begin position="155"/>
        <end position="230"/>
    </location>
</feature>